<evidence type="ECO:0000259" key="3">
    <source>
        <dbReference type="PROSITE" id="PS51299"/>
    </source>
</evidence>
<keyword evidence="2" id="KW-0812">Transmembrane</keyword>
<feature type="region of interest" description="Disordered" evidence="1">
    <location>
        <begin position="142"/>
        <end position="255"/>
    </location>
</feature>
<dbReference type="GO" id="GO:1990862">
    <property type="term" value="C:nuclear membrane complex Bqt3-Bqt4"/>
    <property type="evidence" value="ECO:0007669"/>
    <property type="project" value="InterPro"/>
</dbReference>
<proteinExistence type="predicted"/>
<keyword evidence="2" id="KW-1133">Transmembrane helix</keyword>
<dbReference type="GO" id="GO:0044820">
    <property type="term" value="P:mitotic telomere tethering at nuclear periphery"/>
    <property type="evidence" value="ECO:0007669"/>
    <property type="project" value="TreeGrafter"/>
</dbReference>
<feature type="compositionally biased region" description="Basic and acidic residues" evidence="1">
    <location>
        <begin position="310"/>
        <end position="337"/>
    </location>
</feature>
<dbReference type="InterPro" id="IPR036887">
    <property type="entry name" value="HTH_APSES_sf"/>
</dbReference>
<feature type="compositionally biased region" description="Low complexity" evidence="1">
    <location>
        <begin position="165"/>
        <end position="188"/>
    </location>
</feature>
<dbReference type="PANTHER" id="PTHR38044">
    <property type="entry name" value="BOUQUET FORMATION PROTEIN 4"/>
    <property type="match status" value="1"/>
</dbReference>
<dbReference type="STRING" id="50990.A0A4Y7QD20"/>
<dbReference type="AlphaFoldDB" id="A0A4Y7QD20"/>
<organism evidence="4 5">
    <name type="scientific">Rickenella mellea</name>
    <dbReference type="NCBI Taxonomy" id="50990"/>
    <lineage>
        <taxon>Eukaryota</taxon>
        <taxon>Fungi</taxon>
        <taxon>Dikarya</taxon>
        <taxon>Basidiomycota</taxon>
        <taxon>Agaricomycotina</taxon>
        <taxon>Agaricomycetes</taxon>
        <taxon>Hymenochaetales</taxon>
        <taxon>Rickenellaceae</taxon>
        <taxon>Rickenella</taxon>
    </lineage>
</organism>
<feature type="compositionally biased region" description="Low complexity" evidence="1">
    <location>
        <begin position="198"/>
        <end position="209"/>
    </location>
</feature>
<dbReference type="InterPro" id="IPR037548">
    <property type="entry name" value="Bqt4"/>
</dbReference>
<dbReference type="GO" id="GO:0003677">
    <property type="term" value="F:DNA binding"/>
    <property type="evidence" value="ECO:0007669"/>
    <property type="project" value="InterPro"/>
</dbReference>
<protein>
    <recommendedName>
        <fullName evidence="3">HTH APSES-type domain-containing protein</fullName>
    </recommendedName>
</protein>
<dbReference type="PROSITE" id="PS51299">
    <property type="entry name" value="HTH_APSES"/>
    <property type="match status" value="1"/>
</dbReference>
<dbReference type="OrthoDB" id="1935484at2759"/>
<dbReference type="EMBL" id="ML170163">
    <property type="protein sequence ID" value="TDL25484.1"/>
    <property type="molecule type" value="Genomic_DNA"/>
</dbReference>
<gene>
    <name evidence="4" type="ORF">BD410DRAFT_836993</name>
</gene>
<evidence type="ECO:0000256" key="2">
    <source>
        <dbReference type="SAM" id="Phobius"/>
    </source>
</evidence>
<dbReference type="PANTHER" id="PTHR38044:SF1">
    <property type="entry name" value="BOUQUET FORMATION PROTEIN 4"/>
    <property type="match status" value="1"/>
</dbReference>
<feature type="domain" description="HTH APSES-type" evidence="3">
    <location>
        <begin position="40"/>
        <end position="152"/>
    </location>
</feature>
<evidence type="ECO:0000256" key="1">
    <source>
        <dbReference type="SAM" id="MobiDB-lite"/>
    </source>
</evidence>
<feature type="region of interest" description="Disordered" evidence="1">
    <location>
        <begin position="283"/>
        <end position="337"/>
    </location>
</feature>
<dbReference type="GO" id="GO:0070197">
    <property type="term" value="P:meiotic attachment of telomere to nuclear envelope"/>
    <property type="evidence" value="ECO:0007669"/>
    <property type="project" value="InterPro"/>
</dbReference>
<dbReference type="Proteomes" id="UP000294933">
    <property type="component" value="Unassembled WGS sequence"/>
</dbReference>
<dbReference type="InterPro" id="IPR003163">
    <property type="entry name" value="Tscrpt_reg_HTH_APSES-type"/>
</dbReference>
<evidence type="ECO:0000313" key="4">
    <source>
        <dbReference type="EMBL" id="TDL25484.1"/>
    </source>
</evidence>
<dbReference type="SUPFAM" id="SSF54616">
    <property type="entry name" value="DNA-binding domain of Mlu1-box binding protein MBP1"/>
    <property type="match status" value="1"/>
</dbReference>
<keyword evidence="2" id="KW-0472">Membrane</keyword>
<evidence type="ECO:0000313" key="5">
    <source>
        <dbReference type="Proteomes" id="UP000294933"/>
    </source>
</evidence>
<reference evidence="4 5" key="1">
    <citation type="submission" date="2018-06" db="EMBL/GenBank/DDBJ databases">
        <title>A transcriptomic atlas of mushroom development highlights an independent origin of complex multicellularity.</title>
        <authorList>
            <consortium name="DOE Joint Genome Institute"/>
            <person name="Krizsan K."/>
            <person name="Almasi E."/>
            <person name="Merenyi Z."/>
            <person name="Sahu N."/>
            <person name="Viragh M."/>
            <person name="Koszo T."/>
            <person name="Mondo S."/>
            <person name="Kiss B."/>
            <person name="Balint B."/>
            <person name="Kues U."/>
            <person name="Barry K."/>
            <person name="Hegedus J.C."/>
            <person name="Henrissat B."/>
            <person name="Johnson J."/>
            <person name="Lipzen A."/>
            <person name="Ohm R."/>
            <person name="Nagy I."/>
            <person name="Pangilinan J."/>
            <person name="Yan J."/>
            <person name="Xiong Y."/>
            <person name="Grigoriev I.V."/>
            <person name="Hibbett D.S."/>
            <person name="Nagy L.G."/>
        </authorList>
    </citation>
    <scope>NUCLEOTIDE SEQUENCE [LARGE SCALE GENOMIC DNA]</scope>
    <source>
        <strain evidence="4 5">SZMC22713</strain>
    </source>
</reference>
<keyword evidence="5" id="KW-1185">Reference proteome</keyword>
<feature type="compositionally biased region" description="Low complexity" evidence="1">
    <location>
        <begin position="218"/>
        <end position="235"/>
    </location>
</feature>
<sequence>MPATKPTQRPPLPLHCANPLIENIVPSKPPPVKYQVITREGQEIVVGRVKIQTPGGGHAFILRRFDTGSISLTTMFRAAFPTASDDAERAEAAWVKANYDSPTTGAAGSARLRLAGTWVAPEVAAALADRYALSHVIPQLANATPDPNMEYRKSTKAEAASPPKASTTLVTTQATQQQPTPSPTAALPNPSKRRKESSPAPSSQSVSSAVPPPRRTTSRTTSPAPRTTAARPTRTSARKVQEPLTPATSDQTLVDEEGDLAEVPGPDMHTDVAEQREMIAKLKAQRSVGKPASSKTMSTPSAVVMKAKRSHEETEDKPPKFEFKEPSEQEVGEREVRSNRRIYLQPQQKSAAWGAFFFAAGFAAMAALPNYLF</sequence>
<feature type="transmembrane region" description="Helical" evidence="2">
    <location>
        <begin position="350"/>
        <end position="372"/>
    </location>
</feature>
<dbReference type="VEuPathDB" id="FungiDB:BD410DRAFT_836993"/>
<name>A0A4Y7QD20_9AGAM</name>
<accession>A0A4Y7QD20</accession>